<dbReference type="AlphaFoldDB" id="A0AAJ2R1J4"/>
<comment type="similarity">
    <text evidence="1">Belongs to the PRORSD1 family.</text>
</comment>
<evidence type="ECO:0000313" key="4">
    <source>
        <dbReference type="Proteomes" id="UP001287445"/>
    </source>
</evidence>
<dbReference type="Gene3D" id="3.90.960.10">
    <property type="entry name" value="YbaK/aminoacyl-tRNA synthetase-associated domain"/>
    <property type="match status" value="1"/>
</dbReference>
<dbReference type="SUPFAM" id="SSF55826">
    <property type="entry name" value="YbaK/ProRS associated domain"/>
    <property type="match status" value="1"/>
</dbReference>
<evidence type="ECO:0000256" key="1">
    <source>
        <dbReference type="ARBA" id="ARBA00010201"/>
    </source>
</evidence>
<gene>
    <name evidence="3" type="ORF">SGN30_09345</name>
</gene>
<dbReference type="Pfam" id="PF04073">
    <property type="entry name" value="tRNA_edit"/>
    <property type="match status" value="1"/>
</dbReference>
<dbReference type="PANTHER" id="PTHR31423:SF3">
    <property type="entry name" value="PROLYL-TRNA SYNTHETASE ASSOCIATED DOMAIN-CONTAINING PROTEIN 1-RELATED"/>
    <property type="match status" value="1"/>
</dbReference>
<dbReference type="Proteomes" id="UP001287445">
    <property type="component" value="Unassembled WGS sequence"/>
</dbReference>
<feature type="domain" description="YbaK/aminoacyl-tRNA synthetase-associated" evidence="2">
    <location>
        <begin position="50"/>
        <end position="173"/>
    </location>
</feature>
<dbReference type="GO" id="GO:0002161">
    <property type="term" value="F:aminoacyl-tRNA deacylase activity"/>
    <property type="evidence" value="ECO:0007669"/>
    <property type="project" value="InterPro"/>
</dbReference>
<reference evidence="3" key="1">
    <citation type="submission" date="2023-11" db="EMBL/GenBank/DDBJ databases">
        <title>Identification and selenium tolerance of Delftia acidovorans R3-25.</title>
        <authorList>
            <person name="Zhang S."/>
            <person name="Liu Y."/>
            <person name="Guo Y."/>
        </authorList>
    </citation>
    <scope>NUCLEOTIDE SEQUENCE</scope>
    <source>
        <strain evidence="3">R3-25</strain>
    </source>
</reference>
<protein>
    <submittedName>
        <fullName evidence="3">YbaK/EbsC family protein</fullName>
    </submittedName>
</protein>
<evidence type="ECO:0000313" key="3">
    <source>
        <dbReference type="EMBL" id="MDX4953628.1"/>
    </source>
</evidence>
<dbReference type="RefSeq" id="WP_319073144.1">
    <property type="nucleotide sequence ID" value="NZ_JAWWMZ010000003.1"/>
</dbReference>
<dbReference type="InterPro" id="IPR036754">
    <property type="entry name" value="YbaK/aa-tRNA-synt-asso_dom_sf"/>
</dbReference>
<organism evidence="3 4">
    <name type="scientific">Delftia acidovorans</name>
    <name type="common">Pseudomonas acidovorans</name>
    <name type="synonym">Comamonas acidovorans</name>
    <dbReference type="NCBI Taxonomy" id="80866"/>
    <lineage>
        <taxon>Bacteria</taxon>
        <taxon>Pseudomonadati</taxon>
        <taxon>Pseudomonadota</taxon>
        <taxon>Betaproteobacteria</taxon>
        <taxon>Burkholderiales</taxon>
        <taxon>Comamonadaceae</taxon>
        <taxon>Delftia</taxon>
    </lineage>
</organism>
<comment type="caution">
    <text evidence="3">The sequence shown here is derived from an EMBL/GenBank/DDBJ whole genome shotgun (WGS) entry which is preliminary data.</text>
</comment>
<evidence type="ECO:0000259" key="2">
    <source>
        <dbReference type="Pfam" id="PF04073"/>
    </source>
</evidence>
<dbReference type="PANTHER" id="PTHR31423">
    <property type="entry name" value="YBAK DOMAIN-CONTAINING PROTEIN"/>
    <property type="match status" value="1"/>
</dbReference>
<proteinExistence type="inferred from homology"/>
<accession>A0AAJ2R1J4</accession>
<dbReference type="EMBL" id="JAWWMZ010000003">
    <property type="protein sequence ID" value="MDX4953628.1"/>
    <property type="molecule type" value="Genomic_DNA"/>
</dbReference>
<dbReference type="InterPro" id="IPR040285">
    <property type="entry name" value="ProX/PRXD1"/>
</dbReference>
<dbReference type="InterPro" id="IPR007214">
    <property type="entry name" value="YbaK/aa-tRNA-synth-assoc-dom"/>
</dbReference>
<name>A0AAJ2R1J4_DELAC</name>
<sequence>MTKSLEGNDMGKAEPMGELADDVVSASPRERLFSRLASLGIKAEVVPYPAHSTVEEGKALRGSMAGTFTKNLLLKDKKGKLFLLSIYENRAIDLKSLSSLIGGKGHLSFVLAERMQDLLGVVPDALTPMGLINDGDSLITAVIDASLMTSAQLNFHPLVNTESMGISPAGLVSFVRSCGREPLIVDFDAGEGETSV</sequence>
<dbReference type="FunFam" id="3.90.960.10:FF:000005">
    <property type="entry name" value="Putative prolyl-tRNA synthetase"/>
    <property type="match status" value="1"/>
</dbReference>